<dbReference type="InterPro" id="IPR044303">
    <property type="entry name" value="ZAT1/4/9"/>
</dbReference>
<evidence type="ECO:0000313" key="4">
    <source>
        <dbReference type="EMBL" id="RVW33151.1"/>
    </source>
</evidence>
<dbReference type="InterPro" id="IPR036236">
    <property type="entry name" value="Znf_C2H2_sf"/>
</dbReference>
<dbReference type="EMBL" id="QGNW01000196">
    <property type="protein sequence ID" value="RVW86241.1"/>
    <property type="molecule type" value="Genomic_DNA"/>
</dbReference>
<evidence type="ECO:0000256" key="2">
    <source>
        <dbReference type="SAM" id="MobiDB-lite"/>
    </source>
</evidence>
<dbReference type="SUPFAM" id="SSF57667">
    <property type="entry name" value="beta-beta-alpha zinc fingers"/>
    <property type="match status" value="1"/>
</dbReference>
<dbReference type="PANTHER" id="PTHR46326">
    <property type="entry name" value="ZINC FINGER PROTEIN ZAT1-RELATED"/>
    <property type="match status" value="1"/>
</dbReference>
<feature type="domain" description="C2H2-type" evidence="3">
    <location>
        <begin position="129"/>
        <end position="156"/>
    </location>
</feature>
<dbReference type="PANTHER" id="PTHR46326:SF10">
    <property type="entry name" value="C2H2 AND C2HC ZINC FINGER PROTEIN"/>
    <property type="match status" value="1"/>
</dbReference>
<dbReference type="Gramene" id="Vitis16g00584.t01">
    <property type="protein sequence ID" value="Vitis16g00584.t01.CDS"/>
    <property type="gene ID" value="Vitis16g00584"/>
</dbReference>
<organism evidence="5 6">
    <name type="scientific">Vitis vinifera</name>
    <name type="common">Grape</name>
    <dbReference type="NCBI Taxonomy" id="29760"/>
    <lineage>
        <taxon>Eukaryota</taxon>
        <taxon>Viridiplantae</taxon>
        <taxon>Streptophyta</taxon>
        <taxon>Embryophyta</taxon>
        <taxon>Tracheophyta</taxon>
        <taxon>Spermatophyta</taxon>
        <taxon>Magnoliopsida</taxon>
        <taxon>eudicotyledons</taxon>
        <taxon>Gunneridae</taxon>
        <taxon>Pentapetalae</taxon>
        <taxon>rosids</taxon>
        <taxon>Vitales</taxon>
        <taxon>Vitaceae</taxon>
        <taxon>Viteae</taxon>
        <taxon>Vitis</taxon>
    </lineage>
</organism>
<protein>
    <submittedName>
        <fullName evidence="5">Zinc finger protein ZAT1</fullName>
    </submittedName>
</protein>
<reference evidence="5 6" key="1">
    <citation type="journal article" date="2018" name="PLoS Genet.">
        <title>Population sequencing reveals clonal diversity and ancestral inbreeding in the grapevine cultivar Chardonnay.</title>
        <authorList>
            <person name="Roach M.J."/>
            <person name="Johnson D.L."/>
            <person name="Bohlmann J."/>
            <person name="van Vuuren H.J."/>
            <person name="Jones S.J."/>
            <person name="Pretorius I.S."/>
            <person name="Schmidt S.A."/>
            <person name="Borneman A.R."/>
        </authorList>
    </citation>
    <scope>NUCLEOTIDE SEQUENCE [LARGE SCALE GENOMIC DNA]</scope>
    <source>
        <strain evidence="6">cv. Chardonnay</strain>
        <strain evidence="5">I10V1</strain>
        <tissue evidence="5">Leaf</tissue>
    </source>
</reference>
<dbReference type="PROSITE" id="PS50157">
    <property type="entry name" value="ZINC_FINGER_C2H2_2"/>
    <property type="match status" value="3"/>
</dbReference>
<feature type="compositionally biased region" description="Polar residues" evidence="2">
    <location>
        <begin position="226"/>
        <end position="235"/>
    </location>
</feature>
<dbReference type="Gene3D" id="3.30.160.60">
    <property type="entry name" value="Classic Zinc Finger"/>
    <property type="match status" value="1"/>
</dbReference>
<dbReference type="InterPro" id="IPR013087">
    <property type="entry name" value="Znf_C2H2_type"/>
</dbReference>
<keyword evidence="1" id="KW-0862">Zinc</keyword>
<comment type="caution">
    <text evidence="5">The sequence shown here is derived from an EMBL/GenBank/DDBJ whole genome shotgun (WGS) entry which is preliminary data.</text>
</comment>
<evidence type="ECO:0000259" key="3">
    <source>
        <dbReference type="PROSITE" id="PS50157"/>
    </source>
</evidence>
<keyword evidence="1" id="KW-0863">Zinc-finger</keyword>
<dbReference type="GO" id="GO:0008270">
    <property type="term" value="F:zinc ion binding"/>
    <property type="evidence" value="ECO:0007669"/>
    <property type="project" value="UniProtKB-KW"/>
</dbReference>
<feature type="compositionally biased region" description="Basic residues" evidence="2">
    <location>
        <begin position="61"/>
        <end position="74"/>
    </location>
</feature>
<dbReference type="PROSITE" id="PS00028">
    <property type="entry name" value="ZINC_FINGER_C2H2_1"/>
    <property type="match status" value="3"/>
</dbReference>
<sequence length="235" mass="26342">MESAKCKICFRQFSNRKALGGHMRSHMAKLSIQPKPQKPDNSSKFAVHDDQESETDTPKNQSRRRSKRACRSINKKADSPDSSVVSDVDDFSAEDAAQLLVLLSREKWTRGKEVDNEELMKEDNFTIIYRCETCNKGFQSYQALGGHRASHKKLKIESDEEDIAPSKGNQRTFKCPFCFKVFESGQAMGGHKKVHMSTAAAAARRVSMPGQNFIDLNLPAPEEDNGSQVDDPSIK</sequence>
<gene>
    <name evidence="5" type="primary">ZAT1_1</name>
    <name evidence="4" type="synonym">ZAT1_0</name>
    <name evidence="5" type="ORF">CK203_046077</name>
    <name evidence="4" type="ORF">CK203_094834</name>
</gene>
<feature type="domain" description="C2H2-type" evidence="3">
    <location>
        <begin position="173"/>
        <end position="200"/>
    </location>
</feature>
<evidence type="ECO:0000256" key="1">
    <source>
        <dbReference type="PROSITE-ProRule" id="PRU00042"/>
    </source>
</evidence>
<dbReference type="SMART" id="SM00355">
    <property type="entry name" value="ZnF_C2H2"/>
    <property type="match status" value="3"/>
</dbReference>
<evidence type="ECO:0000313" key="5">
    <source>
        <dbReference type="EMBL" id="RVW86241.1"/>
    </source>
</evidence>
<accession>A0A438HP67</accession>
<name>A0A438HP67_VITVI</name>
<dbReference type="Proteomes" id="UP000288805">
    <property type="component" value="Unassembled WGS sequence"/>
</dbReference>
<evidence type="ECO:0000313" key="6">
    <source>
        <dbReference type="Proteomes" id="UP000288805"/>
    </source>
</evidence>
<feature type="domain" description="C2H2-type" evidence="3">
    <location>
        <begin position="4"/>
        <end position="31"/>
    </location>
</feature>
<dbReference type="EMBL" id="QGNW01001689">
    <property type="protein sequence ID" value="RVW33151.1"/>
    <property type="molecule type" value="Genomic_DNA"/>
</dbReference>
<dbReference type="OrthoDB" id="654211at2759"/>
<feature type="region of interest" description="Disordered" evidence="2">
    <location>
        <begin position="20"/>
        <end position="87"/>
    </location>
</feature>
<feature type="region of interest" description="Disordered" evidence="2">
    <location>
        <begin position="213"/>
        <end position="235"/>
    </location>
</feature>
<dbReference type="GO" id="GO:0006355">
    <property type="term" value="P:regulation of DNA-templated transcription"/>
    <property type="evidence" value="ECO:0007669"/>
    <property type="project" value="InterPro"/>
</dbReference>
<proteinExistence type="predicted"/>
<keyword evidence="1" id="KW-0479">Metal-binding</keyword>
<dbReference type="AlphaFoldDB" id="A0A438HP67"/>
<dbReference type="Pfam" id="PF13912">
    <property type="entry name" value="zf-C2H2_6"/>
    <property type="match status" value="3"/>
</dbReference>
<dbReference type="KEGG" id="vvi:104882095"/>